<dbReference type="GO" id="GO:0020037">
    <property type="term" value="F:heme binding"/>
    <property type="evidence" value="ECO:0007669"/>
    <property type="project" value="InterPro"/>
</dbReference>
<dbReference type="InterPro" id="IPR002321">
    <property type="entry name" value="Cyt_c_II"/>
</dbReference>
<protein>
    <recommendedName>
        <fullName evidence="11">Cytochrome C</fullName>
    </recommendedName>
</protein>
<dbReference type="Gene3D" id="1.20.120.10">
    <property type="entry name" value="Cytochrome c/b562"/>
    <property type="match status" value="1"/>
</dbReference>
<evidence type="ECO:0000256" key="6">
    <source>
        <dbReference type="PIRSR" id="PIRSR000027-1"/>
    </source>
</evidence>
<reference evidence="9" key="1">
    <citation type="journal article" date="2014" name="Int. J. Syst. Evol. Microbiol.">
        <title>Complete genome sequence of Corynebacterium casei LMG S-19264T (=DSM 44701T), isolated from a smear-ripened cheese.</title>
        <authorList>
            <consortium name="US DOE Joint Genome Institute (JGI-PGF)"/>
            <person name="Walter F."/>
            <person name="Albersmeier A."/>
            <person name="Kalinowski J."/>
            <person name="Ruckert C."/>
        </authorList>
    </citation>
    <scope>NUCLEOTIDE SEQUENCE</scope>
    <source>
        <strain evidence="9">CGMCC 1.15360</strain>
    </source>
</reference>
<dbReference type="GO" id="GO:0042597">
    <property type="term" value="C:periplasmic space"/>
    <property type="evidence" value="ECO:0007669"/>
    <property type="project" value="InterPro"/>
</dbReference>
<accession>A0A917DU23</accession>
<dbReference type="GO" id="GO:0009055">
    <property type="term" value="F:electron transfer activity"/>
    <property type="evidence" value="ECO:0007669"/>
    <property type="project" value="InterPro"/>
</dbReference>
<feature type="chain" id="PRO_5036767347" description="Cytochrome C" evidence="8">
    <location>
        <begin position="32"/>
        <end position="161"/>
    </location>
</feature>
<dbReference type="AlphaFoldDB" id="A0A917DU23"/>
<proteinExistence type="predicted"/>
<dbReference type="RefSeq" id="WP_066774175.1">
    <property type="nucleotide sequence ID" value="NZ_BMIP01000004.1"/>
</dbReference>
<feature type="binding site" description="covalent" evidence="7">
    <location>
        <position position="150"/>
    </location>
    <ligand>
        <name>heme c</name>
        <dbReference type="ChEBI" id="CHEBI:61717"/>
    </ligand>
</feature>
<name>A0A917DU23_9SPHN</name>
<sequence>MNRTSSRTYFRSGLLALSAAALGTIGTMAIAAPSASSAIAQRQAGFKDMGRAMKVLKGQVSGGSIDRAAAVAAARTIAANARTQKTLFPAGSGASSGIATDALNGIWSDRAAFDAQMARLASEADRLVSVAGSGNADALNTQFRATGKVCSTCHRQFRADD</sequence>
<dbReference type="GO" id="GO:0022900">
    <property type="term" value="P:electron transport chain"/>
    <property type="evidence" value="ECO:0007669"/>
    <property type="project" value="InterPro"/>
</dbReference>
<dbReference type="GO" id="GO:0005506">
    <property type="term" value="F:iron ion binding"/>
    <property type="evidence" value="ECO:0007669"/>
    <property type="project" value="InterPro"/>
</dbReference>
<organism evidence="9 10">
    <name type="scientific">Croceicoccus mobilis</name>
    <dbReference type="NCBI Taxonomy" id="1703339"/>
    <lineage>
        <taxon>Bacteria</taxon>
        <taxon>Pseudomonadati</taxon>
        <taxon>Pseudomonadota</taxon>
        <taxon>Alphaproteobacteria</taxon>
        <taxon>Sphingomonadales</taxon>
        <taxon>Erythrobacteraceae</taxon>
        <taxon>Croceicoccus</taxon>
    </lineage>
</organism>
<dbReference type="InterPro" id="IPR012127">
    <property type="entry name" value="Cyt_c_prime"/>
</dbReference>
<dbReference type="EMBL" id="BMIP01000004">
    <property type="protein sequence ID" value="GGD70452.1"/>
    <property type="molecule type" value="Genomic_DNA"/>
</dbReference>
<evidence type="ECO:0000256" key="7">
    <source>
        <dbReference type="PIRSR" id="PIRSR000027-2"/>
    </source>
</evidence>
<evidence type="ECO:0000256" key="5">
    <source>
        <dbReference type="ARBA" id="ARBA00023004"/>
    </source>
</evidence>
<dbReference type="OrthoDB" id="7596534at2"/>
<evidence type="ECO:0008006" key="11">
    <source>
        <dbReference type="Google" id="ProtNLM"/>
    </source>
</evidence>
<keyword evidence="3 6" id="KW-0479">Metal-binding</keyword>
<dbReference type="InterPro" id="IPR010980">
    <property type="entry name" value="Cyt_c/b562"/>
</dbReference>
<evidence type="ECO:0000256" key="1">
    <source>
        <dbReference type="ARBA" id="ARBA00022448"/>
    </source>
</evidence>
<keyword evidence="4" id="KW-0249">Electron transport</keyword>
<dbReference type="Proteomes" id="UP000612349">
    <property type="component" value="Unassembled WGS sequence"/>
</dbReference>
<dbReference type="SUPFAM" id="SSF47175">
    <property type="entry name" value="Cytochromes"/>
    <property type="match status" value="1"/>
</dbReference>
<keyword evidence="5 6" id="KW-0408">Iron</keyword>
<feature type="binding site" description="axial binding residue" evidence="6">
    <location>
        <position position="154"/>
    </location>
    <ligand>
        <name>heme c</name>
        <dbReference type="ChEBI" id="CHEBI:61717"/>
    </ligand>
    <ligandPart>
        <name>Fe</name>
        <dbReference type="ChEBI" id="CHEBI:18248"/>
    </ligandPart>
</feature>
<reference evidence="9" key="2">
    <citation type="submission" date="2020-09" db="EMBL/GenBank/DDBJ databases">
        <authorList>
            <person name="Sun Q."/>
            <person name="Zhou Y."/>
        </authorList>
    </citation>
    <scope>NUCLEOTIDE SEQUENCE</scope>
    <source>
        <strain evidence="9">CGMCC 1.15360</strain>
    </source>
</reference>
<feature type="signal peptide" evidence="8">
    <location>
        <begin position="1"/>
        <end position="31"/>
    </location>
</feature>
<keyword evidence="1" id="KW-0813">Transport</keyword>
<evidence type="ECO:0000256" key="2">
    <source>
        <dbReference type="ARBA" id="ARBA00022617"/>
    </source>
</evidence>
<dbReference type="Pfam" id="PF01322">
    <property type="entry name" value="Cytochrom_C_2"/>
    <property type="match status" value="1"/>
</dbReference>
<keyword evidence="10" id="KW-1185">Reference proteome</keyword>
<evidence type="ECO:0000256" key="8">
    <source>
        <dbReference type="SAM" id="SignalP"/>
    </source>
</evidence>
<evidence type="ECO:0000313" key="9">
    <source>
        <dbReference type="EMBL" id="GGD70452.1"/>
    </source>
</evidence>
<keyword evidence="8" id="KW-0732">Signal</keyword>
<comment type="caution">
    <text evidence="9">The sequence shown here is derived from an EMBL/GenBank/DDBJ whole genome shotgun (WGS) entry which is preliminary data.</text>
</comment>
<comment type="PTM">
    <text evidence="7">Binds 1 heme group per subunit.</text>
</comment>
<evidence type="ECO:0000313" key="10">
    <source>
        <dbReference type="Proteomes" id="UP000612349"/>
    </source>
</evidence>
<evidence type="ECO:0000256" key="3">
    <source>
        <dbReference type="ARBA" id="ARBA00022723"/>
    </source>
</evidence>
<gene>
    <name evidence="9" type="ORF">GCM10010990_19980</name>
</gene>
<keyword evidence="2 7" id="KW-0349">Heme</keyword>
<dbReference type="PIRSF" id="PIRSF000027">
    <property type="entry name" value="Cytc_c_prime"/>
    <property type="match status" value="1"/>
</dbReference>
<evidence type="ECO:0000256" key="4">
    <source>
        <dbReference type="ARBA" id="ARBA00022982"/>
    </source>
</evidence>
<dbReference type="PROSITE" id="PS51009">
    <property type="entry name" value="CYTCII"/>
    <property type="match status" value="1"/>
</dbReference>
<feature type="binding site" description="covalent" evidence="7">
    <location>
        <position position="153"/>
    </location>
    <ligand>
        <name>heme c</name>
        <dbReference type="ChEBI" id="CHEBI:61717"/>
    </ligand>
</feature>